<keyword evidence="4 11" id="KW-0732">Signal</keyword>
<dbReference type="InterPro" id="IPR039163">
    <property type="entry name" value="EMC7"/>
</dbReference>
<keyword evidence="14" id="KW-1185">Reference proteome</keyword>
<evidence type="ECO:0000256" key="1">
    <source>
        <dbReference type="ARBA" id="ARBA00004167"/>
    </source>
</evidence>
<dbReference type="AlphaFoldDB" id="A0A401G8D6"/>
<dbReference type="EMBL" id="BFAD01000001">
    <property type="protein sequence ID" value="GBE78393.1"/>
    <property type="molecule type" value="Genomic_DNA"/>
</dbReference>
<evidence type="ECO:0000256" key="10">
    <source>
        <dbReference type="SAM" id="Phobius"/>
    </source>
</evidence>
<dbReference type="SUPFAM" id="SSF49452">
    <property type="entry name" value="Starch-binding domain-like"/>
    <property type="match status" value="1"/>
</dbReference>
<evidence type="ECO:0000313" key="13">
    <source>
        <dbReference type="EMBL" id="GBE78393.1"/>
    </source>
</evidence>
<gene>
    <name evidence="13" type="ORF">SCP_0112780</name>
</gene>
<dbReference type="PANTHER" id="PTHR13605:SF4">
    <property type="entry name" value="ER MEMBRANE PROTEIN COMPLEX SUBUNIT 7"/>
    <property type="match status" value="1"/>
</dbReference>
<evidence type="ECO:0000256" key="7">
    <source>
        <dbReference type="ARBA" id="ARBA00023277"/>
    </source>
</evidence>
<dbReference type="OrthoDB" id="27095at2759"/>
<evidence type="ECO:0000256" key="4">
    <source>
        <dbReference type="ARBA" id="ARBA00022729"/>
    </source>
</evidence>
<feature type="chain" id="PRO_5019109234" description="ER membrane protein complex subunit 7 beta-sandwich domain-containing protein" evidence="11">
    <location>
        <begin position="20"/>
        <end position="240"/>
    </location>
</feature>
<keyword evidence="7" id="KW-0119">Carbohydrate metabolism</keyword>
<protein>
    <recommendedName>
        <fullName evidence="12">ER membrane protein complex subunit 7 beta-sandwich domain-containing protein</fullName>
    </recommendedName>
</protein>
<dbReference type="InParanoid" id="A0A401G8D6"/>
<comment type="caution">
    <text evidence="13">The sequence shown here is derived from an EMBL/GenBank/DDBJ whole genome shotgun (WGS) entry which is preliminary data.</text>
</comment>
<keyword evidence="6 10" id="KW-0472">Membrane</keyword>
<comment type="similarity">
    <text evidence="2">Belongs to the EMC7 family.</text>
</comment>
<keyword evidence="5 10" id="KW-1133">Transmembrane helix</keyword>
<feature type="compositionally biased region" description="Low complexity" evidence="9">
    <location>
        <begin position="214"/>
        <end position="228"/>
    </location>
</feature>
<evidence type="ECO:0000256" key="11">
    <source>
        <dbReference type="SAM" id="SignalP"/>
    </source>
</evidence>
<organism evidence="13 14">
    <name type="scientific">Sparassis crispa</name>
    <dbReference type="NCBI Taxonomy" id="139825"/>
    <lineage>
        <taxon>Eukaryota</taxon>
        <taxon>Fungi</taxon>
        <taxon>Dikarya</taxon>
        <taxon>Basidiomycota</taxon>
        <taxon>Agaricomycotina</taxon>
        <taxon>Agaricomycetes</taxon>
        <taxon>Polyporales</taxon>
        <taxon>Sparassidaceae</taxon>
        <taxon>Sparassis</taxon>
    </lineage>
</organism>
<evidence type="ECO:0000256" key="9">
    <source>
        <dbReference type="SAM" id="MobiDB-lite"/>
    </source>
</evidence>
<proteinExistence type="inferred from homology"/>
<feature type="signal peptide" evidence="11">
    <location>
        <begin position="1"/>
        <end position="19"/>
    </location>
</feature>
<evidence type="ECO:0000256" key="2">
    <source>
        <dbReference type="ARBA" id="ARBA00008880"/>
    </source>
</evidence>
<dbReference type="InterPro" id="IPR013784">
    <property type="entry name" value="Carb-bd-like_fold"/>
</dbReference>
<dbReference type="PANTHER" id="PTHR13605">
    <property type="entry name" value="ER MEMBRANE PROTEIN COMPLEX SUBUNIT 7"/>
    <property type="match status" value="1"/>
</dbReference>
<feature type="compositionally biased region" description="Basic residues" evidence="9">
    <location>
        <begin position="231"/>
        <end position="240"/>
    </location>
</feature>
<dbReference type="GO" id="GO:0030246">
    <property type="term" value="F:carbohydrate binding"/>
    <property type="evidence" value="ECO:0007669"/>
    <property type="project" value="InterPro"/>
</dbReference>
<evidence type="ECO:0000313" key="14">
    <source>
        <dbReference type="Proteomes" id="UP000287166"/>
    </source>
</evidence>
<evidence type="ECO:0000256" key="3">
    <source>
        <dbReference type="ARBA" id="ARBA00022692"/>
    </source>
</evidence>
<dbReference type="GO" id="GO:0000272">
    <property type="term" value="P:polysaccharide catabolic process"/>
    <property type="evidence" value="ECO:0007669"/>
    <property type="project" value="UniProtKB-KW"/>
</dbReference>
<keyword evidence="3 10" id="KW-0812">Transmembrane</keyword>
<dbReference type="Proteomes" id="UP000287166">
    <property type="component" value="Unassembled WGS sequence"/>
</dbReference>
<dbReference type="STRING" id="139825.A0A401G8D6"/>
<dbReference type="GeneID" id="38775310"/>
<name>A0A401G8D6_9APHY</name>
<evidence type="ECO:0000256" key="6">
    <source>
        <dbReference type="ARBA" id="ARBA00023136"/>
    </source>
</evidence>
<feature type="region of interest" description="Disordered" evidence="9">
    <location>
        <begin position="214"/>
        <end position="240"/>
    </location>
</feature>
<dbReference type="RefSeq" id="XP_027609306.1">
    <property type="nucleotide sequence ID" value="XM_027753505.1"/>
</dbReference>
<feature type="domain" description="ER membrane protein complex subunit 7 beta-sandwich" evidence="12">
    <location>
        <begin position="40"/>
        <end position="150"/>
    </location>
</feature>
<dbReference type="Pfam" id="PF09430">
    <property type="entry name" value="EMC7_beta-sandw"/>
    <property type="match status" value="1"/>
</dbReference>
<evidence type="ECO:0000259" key="12">
    <source>
        <dbReference type="Pfam" id="PF09430"/>
    </source>
</evidence>
<evidence type="ECO:0000256" key="8">
    <source>
        <dbReference type="ARBA" id="ARBA00023326"/>
    </source>
</evidence>
<comment type="subcellular location">
    <subcellularLocation>
        <location evidence="1">Membrane</location>
        <topology evidence="1">Single-pass membrane protein</topology>
    </subcellularLocation>
</comment>
<evidence type="ECO:0000256" key="5">
    <source>
        <dbReference type="ARBA" id="ARBA00022989"/>
    </source>
</evidence>
<sequence>MKVPVALLALASSCCTALAFDLKGRILWNDVCSSLGELGQASVVLDHGRLRGGVTRDGGFTIPDVPAGTYILSVLAHDHAFDQLRIDVPANDSSAAPEVRPYTPGTPLDPAAAVQFPYPPLLTPRARHDYFVPPEAFNLLGMFQNPMMLLSVGGGALMLLMPYLMKNMDPETLQEIQGRQARINSIQSSIQSGDIRTGISELLSAGDEANASAKAAASGAAKGASTGARGRGGKNVHRRR</sequence>
<dbReference type="GO" id="GO:0072546">
    <property type="term" value="C:EMC complex"/>
    <property type="evidence" value="ECO:0007669"/>
    <property type="project" value="TreeGrafter"/>
</dbReference>
<dbReference type="FunCoup" id="A0A401G8D6">
    <property type="interactions" value="69"/>
</dbReference>
<keyword evidence="8" id="KW-0624">Polysaccharide degradation</keyword>
<accession>A0A401G8D6</accession>
<feature type="transmembrane region" description="Helical" evidence="10">
    <location>
        <begin position="147"/>
        <end position="165"/>
    </location>
</feature>
<dbReference type="InterPro" id="IPR019008">
    <property type="entry name" value="Beta_sandwich_EMC7"/>
</dbReference>
<reference evidence="13 14" key="1">
    <citation type="journal article" date="2018" name="Sci. Rep.">
        <title>Genome sequence of the cauliflower mushroom Sparassis crispa (Hanabiratake) and its association with beneficial usage.</title>
        <authorList>
            <person name="Kiyama R."/>
            <person name="Furutani Y."/>
            <person name="Kawaguchi K."/>
            <person name="Nakanishi T."/>
        </authorList>
    </citation>
    <scope>NUCLEOTIDE SEQUENCE [LARGE SCALE GENOMIC DNA]</scope>
</reference>